<organism evidence="1 2">
    <name type="scientific">Neolewinella antarctica</name>
    <dbReference type="NCBI Taxonomy" id="442734"/>
    <lineage>
        <taxon>Bacteria</taxon>
        <taxon>Pseudomonadati</taxon>
        <taxon>Bacteroidota</taxon>
        <taxon>Saprospiria</taxon>
        <taxon>Saprospirales</taxon>
        <taxon>Lewinellaceae</taxon>
        <taxon>Neolewinella</taxon>
    </lineage>
</organism>
<dbReference type="Pfam" id="PF06199">
    <property type="entry name" value="Phage_tail_2"/>
    <property type="match status" value="1"/>
</dbReference>
<keyword evidence="2" id="KW-1185">Reference proteome</keyword>
<accession>A0ABX0X6W6</accession>
<sequence>MPQTQGVINGTNFRLYLNGLVIGRANSCTVAYSKEIRETVHKDNTGGYSSGESGKKSYTLSFEGFMSEKGDLGTGNVNAMQQIFALFDQDDAFDWKATTDQEGDSIVSGQVIMSDFSMTAAVEENGTISGSCTGIGAPVFGVVTV</sequence>
<evidence type="ECO:0000313" key="2">
    <source>
        <dbReference type="Proteomes" id="UP000770785"/>
    </source>
</evidence>
<dbReference type="Proteomes" id="UP000770785">
    <property type="component" value="Unassembled WGS sequence"/>
</dbReference>
<dbReference type="RefSeq" id="WP_168035608.1">
    <property type="nucleotide sequence ID" value="NZ_JAATJH010000001.1"/>
</dbReference>
<name>A0ABX0X6W6_9BACT</name>
<evidence type="ECO:0000313" key="1">
    <source>
        <dbReference type="EMBL" id="NJC24800.1"/>
    </source>
</evidence>
<comment type="caution">
    <text evidence="1">The sequence shown here is derived from an EMBL/GenBank/DDBJ whole genome shotgun (WGS) entry which is preliminary data.</text>
</comment>
<protein>
    <submittedName>
        <fullName evidence="1">Uncharacterized protein</fullName>
    </submittedName>
</protein>
<dbReference type="EMBL" id="JAATJH010000001">
    <property type="protein sequence ID" value="NJC24800.1"/>
    <property type="molecule type" value="Genomic_DNA"/>
</dbReference>
<dbReference type="InterPro" id="IPR011855">
    <property type="entry name" value="Phgtail_TP901_1"/>
</dbReference>
<gene>
    <name evidence="1" type="ORF">GGR27_000281</name>
</gene>
<proteinExistence type="predicted"/>
<reference evidence="1 2" key="1">
    <citation type="submission" date="2020-03" db="EMBL/GenBank/DDBJ databases">
        <title>Genomic Encyclopedia of Type Strains, Phase IV (KMG-IV): sequencing the most valuable type-strain genomes for metagenomic binning, comparative biology and taxonomic classification.</title>
        <authorList>
            <person name="Goeker M."/>
        </authorList>
    </citation>
    <scope>NUCLEOTIDE SEQUENCE [LARGE SCALE GENOMIC DNA]</scope>
    <source>
        <strain evidence="1 2">DSM 105096</strain>
    </source>
</reference>